<evidence type="ECO:0000256" key="1">
    <source>
        <dbReference type="ARBA" id="ARBA00001933"/>
    </source>
</evidence>
<keyword evidence="3" id="KW-0808">Transferase</keyword>
<dbReference type="SUPFAM" id="SSF53383">
    <property type="entry name" value="PLP-dependent transferases"/>
    <property type="match status" value="1"/>
</dbReference>
<dbReference type="InterPro" id="IPR004839">
    <property type="entry name" value="Aminotransferase_I/II_large"/>
</dbReference>
<evidence type="ECO:0000259" key="5">
    <source>
        <dbReference type="Pfam" id="PF00155"/>
    </source>
</evidence>
<dbReference type="Gene3D" id="3.40.640.10">
    <property type="entry name" value="Type I PLP-dependent aspartate aminotransferase-like (Major domain)"/>
    <property type="match status" value="1"/>
</dbReference>
<dbReference type="EMBL" id="VCAU01000007">
    <property type="protein sequence ID" value="KAF9893463.1"/>
    <property type="molecule type" value="Genomic_DNA"/>
</dbReference>
<organism evidence="6 7">
    <name type="scientific">Aspergillus nanangensis</name>
    <dbReference type="NCBI Taxonomy" id="2582783"/>
    <lineage>
        <taxon>Eukaryota</taxon>
        <taxon>Fungi</taxon>
        <taxon>Dikarya</taxon>
        <taxon>Ascomycota</taxon>
        <taxon>Pezizomycotina</taxon>
        <taxon>Eurotiomycetes</taxon>
        <taxon>Eurotiomycetidae</taxon>
        <taxon>Eurotiales</taxon>
        <taxon>Aspergillaceae</taxon>
        <taxon>Aspergillus</taxon>
        <taxon>Aspergillus subgen. Circumdati</taxon>
    </lineage>
</organism>
<comment type="cofactor">
    <cofactor evidence="1">
        <name>pyridoxal 5'-phosphate</name>
        <dbReference type="ChEBI" id="CHEBI:597326"/>
    </cofactor>
</comment>
<sequence>MFGSVKPQRRLCISGTARGIEPKPRKGAEDYDALFIPWSKALLNGFGPLYTPKENLKMNLPPSLTKALQSGITKRHNQGQHFQLGPPASEIGVIDFGSNDTLCLRTAASMRKNFLDELWKLPSFAIGAGGSRVLDGSNKEIMDLERLLADFHRAEEAMFFNSGYEANLALYTNLPQPGDAIMYDTMVHASIHDGMRFGRASIVKPFEHNDLQSLDNGLRDIKESSPDISSGAKTVFIAIESFYSMDGDIAPVREILLHMKAALPDGNGVVIVDEAHSTGIIGPNGSGYIRHLGLEKEPIISMQSYGKGPGALGGVLLCNSLIKEYLTNYARSIMYSTGPLFPTIASIRAAVRTLSSEEGEHRRQKLRNRVKLFHDILLHHPMRKGLSESGVLKFPSVENQKNDQSFVAIFPIVTAMGQCHKLQQRLRKHGFRTHALRYPTVAREEERVRFIMHADNKTEDIREFVRVMMAWGCENSGISAQPRARL</sequence>
<dbReference type="InterPro" id="IPR015422">
    <property type="entry name" value="PyrdxlP-dep_Trfase_small"/>
</dbReference>
<dbReference type="GO" id="GO:0016740">
    <property type="term" value="F:transferase activity"/>
    <property type="evidence" value="ECO:0007669"/>
    <property type="project" value="UniProtKB-KW"/>
</dbReference>
<evidence type="ECO:0000256" key="4">
    <source>
        <dbReference type="ARBA" id="ARBA00022898"/>
    </source>
</evidence>
<dbReference type="PANTHER" id="PTHR13693">
    <property type="entry name" value="CLASS II AMINOTRANSFERASE/8-AMINO-7-OXONONANOATE SYNTHASE"/>
    <property type="match status" value="1"/>
</dbReference>
<dbReference type="InterPro" id="IPR050087">
    <property type="entry name" value="AON_synthase_class-II"/>
</dbReference>
<gene>
    <name evidence="6" type="ORF">FE257_010775</name>
</gene>
<keyword evidence="7" id="KW-1185">Reference proteome</keyword>
<dbReference type="Pfam" id="PF00155">
    <property type="entry name" value="Aminotran_1_2"/>
    <property type="match status" value="1"/>
</dbReference>
<dbReference type="Gene3D" id="3.90.1150.10">
    <property type="entry name" value="Aspartate Aminotransferase, domain 1"/>
    <property type="match status" value="1"/>
</dbReference>
<feature type="domain" description="Aminotransferase class I/classII large" evidence="5">
    <location>
        <begin position="93"/>
        <end position="466"/>
    </location>
</feature>
<comment type="caution">
    <text evidence="6">The sequence shown here is derived from an EMBL/GenBank/DDBJ whole genome shotgun (WGS) entry which is preliminary data.</text>
</comment>
<reference evidence="6" key="1">
    <citation type="journal article" date="2019" name="Beilstein J. Org. Chem.">
        <title>Nanangenines: drimane sesquiterpenoids as the dominant metabolite cohort of a novel Australian fungus, Aspergillus nanangensis.</title>
        <authorList>
            <person name="Lacey H.J."/>
            <person name="Gilchrist C.L.M."/>
            <person name="Crombie A."/>
            <person name="Kalaitzis J.A."/>
            <person name="Vuong D."/>
            <person name="Rutledge P.J."/>
            <person name="Turner P."/>
            <person name="Pitt J.I."/>
            <person name="Lacey E."/>
            <person name="Chooi Y.H."/>
            <person name="Piggott A.M."/>
        </authorList>
    </citation>
    <scope>NUCLEOTIDE SEQUENCE</scope>
    <source>
        <strain evidence="6">MST-FP2251</strain>
    </source>
</reference>
<comment type="similarity">
    <text evidence="2">Belongs to the class-II pyridoxal-phosphate-dependent aminotransferase family. BioF subfamily.</text>
</comment>
<protein>
    <recommendedName>
        <fullName evidence="5">Aminotransferase class I/classII large domain-containing protein</fullName>
    </recommendedName>
</protein>
<evidence type="ECO:0000313" key="7">
    <source>
        <dbReference type="Proteomes" id="UP001194746"/>
    </source>
</evidence>
<accession>A0AAD4CX82</accession>
<evidence type="ECO:0000256" key="2">
    <source>
        <dbReference type="ARBA" id="ARBA00010008"/>
    </source>
</evidence>
<dbReference type="GO" id="GO:0009102">
    <property type="term" value="P:biotin biosynthetic process"/>
    <property type="evidence" value="ECO:0007669"/>
    <property type="project" value="TreeGrafter"/>
</dbReference>
<dbReference type="Proteomes" id="UP001194746">
    <property type="component" value="Unassembled WGS sequence"/>
</dbReference>
<dbReference type="PANTHER" id="PTHR13693:SF77">
    <property type="entry name" value="8-AMINO-7-OXONONANOATE SYNTHASE"/>
    <property type="match status" value="1"/>
</dbReference>
<reference evidence="6" key="2">
    <citation type="submission" date="2020-02" db="EMBL/GenBank/DDBJ databases">
        <authorList>
            <person name="Gilchrist C.L.M."/>
            <person name="Chooi Y.-H."/>
        </authorList>
    </citation>
    <scope>NUCLEOTIDE SEQUENCE</scope>
    <source>
        <strain evidence="6">MST-FP2251</strain>
    </source>
</reference>
<dbReference type="InterPro" id="IPR015424">
    <property type="entry name" value="PyrdxlP-dep_Trfase"/>
</dbReference>
<dbReference type="InterPro" id="IPR015421">
    <property type="entry name" value="PyrdxlP-dep_Trfase_major"/>
</dbReference>
<evidence type="ECO:0000256" key="3">
    <source>
        <dbReference type="ARBA" id="ARBA00022679"/>
    </source>
</evidence>
<dbReference type="GO" id="GO:0030170">
    <property type="term" value="F:pyridoxal phosphate binding"/>
    <property type="evidence" value="ECO:0007669"/>
    <property type="project" value="InterPro"/>
</dbReference>
<evidence type="ECO:0000313" key="6">
    <source>
        <dbReference type="EMBL" id="KAF9893463.1"/>
    </source>
</evidence>
<dbReference type="AlphaFoldDB" id="A0AAD4CX82"/>
<keyword evidence="4" id="KW-0663">Pyridoxal phosphate</keyword>
<proteinExistence type="inferred from homology"/>
<name>A0AAD4CX82_ASPNN</name>